<organism evidence="2 3">
    <name type="scientific">Namhaeicola litoreus</name>
    <dbReference type="NCBI Taxonomy" id="1052145"/>
    <lineage>
        <taxon>Bacteria</taxon>
        <taxon>Pseudomonadati</taxon>
        <taxon>Bacteroidota</taxon>
        <taxon>Flavobacteriia</taxon>
        <taxon>Flavobacteriales</taxon>
        <taxon>Flavobacteriaceae</taxon>
        <taxon>Namhaeicola</taxon>
    </lineage>
</organism>
<keyword evidence="1" id="KW-0732">Signal</keyword>
<evidence type="ECO:0000256" key="1">
    <source>
        <dbReference type="SAM" id="SignalP"/>
    </source>
</evidence>
<dbReference type="EMBL" id="JBHTMY010000002">
    <property type="protein sequence ID" value="MFD1314763.1"/>
    <property type="molecule type" value="Genomic_DNA"/>
</dbReference>
<dbReference type="RefSeq" id="WP_377176680.1">
    <property type="nucleotide sequence ID" value="NZ_JBHTMY010000002.1"/>
</dbReference>
<reference evidence="3" key="1">
    <citation type="journal article" date="2019" name="Int. J. Syst. Evol. Microbiol.">
        <title>The Global Catalogue of Microorganisms (GCM) 10K type strain sequencing project: providing services to taxonomists for standard genome sequencing and annotation.</title>
        <authorList>
            <consortium name="The Broad Institute Genomics Platform"/>
            <consortium name="The Broad Institute Genome Sequencing Center for Infectious Disease"/>
            <person name="Wu L."/>
            <person name="Ma J."/>
        </authorList>
    </citation>
    <scope>NUCLEOTIDE SEQUENCE [LARGE SCALE GENOMIC DNA]</scope>
    <source>
        <strain evidence="3">CCUG 61485</strain>
    </source>
</reference>
<dbReference type="Proteomes" id="UP001597201">
    <property type="component" value="Unassembled WGS sequence"/>
</dbReference>
<feature type="chain" id="PRO_5046872947" evidence="1">
    <location>
        <begin position="24"/>
        <end position="153"/>
    </location>
</feature>
<proteinExistence type="predicted"/>
<gene>
    <name evidence="2" type="ORF">ACFQ39_03970</name>
</gene>
<evidence type="ECO:0000313" key="2">
    <source>
        <dbReference type="EMBL" id="MFD1314763.1"/>
    </source>
</evidence>
<accession>A0ABW3XZY0</accession>
<feature type="signal peptide" evidence="1">
    <location>
        <begin position="1"/>
        <end position="23"/>
    </location>
</feature>
<comment type="caution">
    <text evidence="2">The sequence shown here is derived from an EMBL/GenBank/DDBJ whole genome shotgun (WGS) entry which is preliminary data.</text>
</comment>
<keyword evidence="3" id="KW-1185">Reference proteome</keyword>
<sequence>MKSTNRLLSLTLILLLFVTFSYSQETHVVTLYVNTAELTKNSISEHANFGQTDGVTNEDFTTFVYVNDNVEWIGVSTSSEEDEVNITKIKYKKGKKLLQRDENDGVKKVMAKVDKGDSGDEEKYILYFNIVSQTNPQNRTFIIDPKIQIKTQE</sequence>
<evidence type="ECO:0000313" key="3">
    <source>
        <dbReference type="Proteomes" id="UP001597201"/>
    </source>
</evidence>
<protein>
    <submittedName>
        <fullName evidence="2">Uncharacterized protein</fullName>
    </submittedName>
</protein>
<name>A0ABW3XZY0_9FLAO</name>